<dbReference type="SUPFAM" id="SSF57756">
    <property type="entry name" value="Retrovirus zinc finger-like domains"/>
    <property type="match status" value="5"/>
</dbReference>
<dbReference type="PROSITE" id="PS50158">
    <property type="entry name" value="ZF_CCHC"/>
    <property type="match status" value="9"/>
</dbReference>
<proteinExistence type="predicted"/>
<dbReference type="EMBL" id="NAJL01000010">
    <property type="protein sequence ID" value="TKA30645.1"/>
    <property type="molecule type" value="Genomic_DNA"/>
</dbReference>
<dbReference type="OrthoDB" id="8026949at2759"/>
<sequence length="469" mass="50582">MAGWDDTPSGANEGFEPEFNGFSEENISKHATGGGGIGDGGADNGCRVCGSDSHFARDCPDKVPNSGKCYNCGEMGHSKADCPNPAVERAFTGDCRICGEPGHRGADCPSKPPDLCKVCKQEGHMAAECSANRLFANFGKLSVQDLSVEEAWKMLEVADAAKDVDDIKEGIIAYAKTFPDVTFQDLEKAFRDAEMNTFLIAKQQGISITHTIVDLQGKIDQKFVIAIQFSSKPRRAKFAEGWPESPEANFTQLATAGWPIDRMVPKCSNCNELGHGSKQCTEEKHERDLIAITCANCNNEGHRARDCTEPRKSGKGKGCRNCGQEGHISKECPEPPNLDNVECKNCSQMGHFSRDCPDREPEICRNCNQEGHRAKDCTNERVMICRNCDEEGHSSRECPKPRDYTRVECRRCHEKGHTEVRCKMPAPEVEEDGEGGDGFGGGSGGGGGGGGGDEGDSWGGGGQAASGGW</sequence>
<dbReference type="GO" id="GO:0003676">
    <property type="term" value="F:nucleic acid binding"/>
    <property type="evidence" value="ECO:0007669"/>
    <property type="project" value="InterPro"/>
</dbReference>
<dbReference type="AlphaFoldDB" id="A0A4U0U8S9"/>
<evidence type="ECO:0000259" key="3">
    <source>
        <dbReference type="PROSITE" id="PS50158"/>
    </source>
</evidence>
<keyword evidence="1" id="KW-0479">Metal-binding</keyword>
<feature type="domain" description="CCHC-type" evidence="3">
    <location>
        <begin position="319"/>
        <end position="334"/>
    </location>
</feature>
<feature type="compositionally biased region" description="Gly residues" evidence="2">
    <location>
        <begin position="436"/>
        <end position="469"/>
    </location>
</feature>
<dbReference type="SMART" id="SM00343">
    <property type="entry name" value="ZnF_C2HC"/>
    <property type="match status" value="11"/>
</dbReference>
<feature type="region of interest" description="Disordered" evidence="2">
    <location>
        <begin position="424"/>
        <end position="469"/>
    </location>
</feature>
<comment type="caution">
    <text evidence="4">The sequence shown here is derived from an EMBL/GenBank/DDBJ whole genome shotgun (WGS) entry which is preliminary data.</text>
</comment>
<keyword evidence="1" id="KW-0863">Zinc-finger</keyword>
<organism evidence="4 5">
    <name type="scientific">Salinomyces thailandicus</name>
    <dbReference type="NCBI Taxonomy" id="706561"/>
    <lineage>
        <taxon>Eukaryota</taxon>
        <taxon>Fungi</taxon>
        <taxon>Dikarya</taxon>
        <taxon>Ascomycota</taxon>
        <taxon>Pezizomycotina</taxon>
        <taxon>Dothideomycetes</taxon>
        <taxon>Dothideomycetidae</taxon>
        <taxon>Mycosphaerellales</taxon>
        <taxon>Teratosphaeriaceae</taxon>
        <taxon>Salinomyces</taxon>
    </lineage>
</organism>
<protein>
    <recommendedName>
        <fullName evidence="3">CCHC-type domain-containing protein</fullName>
    </recommendedName>
</protein>
<dbReference type="InterPro" id="IPR036875">
    <property type="entry name" value="Znf_CCHC_sf"/>
</dbReference>
<accession>A0A4U0U8S9</accession>
<feature type="domain" description="CCHC-type" evidence="3">
    <location>
        <begin position="46"/>
        <end position="61"/>
    </location>
</feature>
<evidence type="ECO:0000313" key="5">
    <source>
        <dbReference type="Proteomes" id="UP000308549"/>
    </source>
</evidence>
<reference evidence="4 5" key="1">
    <citation type="submission" date="2017-03" db="EMBL/GenBank/DDBJ databases">
        <title>Genomes of endolithic fungi from Antarctica.</title>
        <authorList>
            <person name="Coleine C."/>
            <person name="Masonjones S."/>
            <person name="Stajich J.E."/>
        </authorList>
    </citation>
    <scope>NUCLEOTIDE SEQUENCE [LARGE SCALE GENOMIC DNA]</scope>
    <source>
        <strain evidence="4 5">CCFEE 6315</strain>
    </source>
</reference>
<dbReference type="InterPro" id="IPR051714">
    <property type="entry name" value="Znf_CCHC_NABP"/>
</dbReference>
<dbReference type="Pfam" id="PF00098">
    <property type="entry name" value="zf-CCHC"/>
    <property type="match status" value="9"/>
</dbReference>
<dbReference type="Proteomes" id="UP000308549">
    <property type="component" value="Unassembled WGS sequence"/>
</dbReference>
<dbReference type="PANTHER" id="PTHR23002">
    <property type="entry name" value="ZINC FINGER CCHC DOMAIN CONTAINING PROTEIN"/>
    <property type="match status" value="1"/>
</dbReference>
<keyword evidence="5" id="KW-1185">Reference proteome</keyword>
<dbReference type="InterPro" id="IPR001878">
    <property type="entry name" value="Znf_CCHC"/>
</dbReference>
<feature type="domain" description="CCHC-type" evidence="3">
    <location>
        <begin position="364"/>
        <end position="379"/>
    </location>
</feature>
<feature type="domain" description="CCHC-type" evidence="3">
    <location>
        <begin position="266"/>
        <end position="282"/>
    </location>
</feature>
<name>A0A4U0U8S9_9PEZI</name>
<evidence type="ECO:0000256" key="2">
    <source>
        <dbReference type="SAM" id="MobiDB-lite"/>
    </source>
</evidence>
<dbReference type="Gene3D" id="4.10.60.10">
    <property type="entry name" value="Zinc finger, CCHC-type"/>
    <property type="match status" value="6"/>
</dbReference>
<keyword evidence="1" id="KW-0862">Zinc</keyword>
<dbReference type="GO" id="GO:0008270">
    <property type="term" value="F:zinc ion binding"/>
    <property type="evidence" value="ECO:0007669"/>
    <property type="project" value="UniProtKB-KW"/>
</dbReference>
<evidence type="ECO:0000256" key="1">
    <source>
        <dbReference type="PROSITE-ProRule" id="PRU00047"/>
    </source>
</evidence>
<feature type="domain" description="CCHC-type" evidence="3">
    <location>
        <begin position="294"/>
        <end position="309"/>
    </location>
</feature>
<feature type="region of interest" description="Disordered" evidence="2">
    <location>
        <begin position="1"/>
        <end position="36"/>
    </location>
</feature>
<gene>
    <name evidence="4" type="ORF">B0A50_02365</name>
</gene>
<feature type="domain" description="CCHC-type" evidence="3">
    <location>
        <begin position="385"/>
        <end position="400"/>
    </location>
</feature>
<evidence type="ECO:0000313" key="4">
    <source>
        <dbReference type="EMBL" id="TKA30645.1"/>
    </source>
</evidence>
<feature type="domain" description="CCHC-type" evidence="3">
    <location>
        <begin position="343"/>
        <end position="358"/>
    </location>
</feature>
<feature type="domain" description="CCHC-type" evidence="3">
    <location>
        <begin position="68"/>
        <end position="84"/>
    </location>
</feature>
<feature type="domain" description="CCHC-type" evidence="3">
    <location>
        <begin position="95"/>
        <end position="110"/>
    </location>
</feature>